<evidence type="ECO:0000313" key="1">
    <source>
        <dbReference type="EMBL" id="ESK34663.1"/>
    </source>
</evidence>
<proteinExistence type="predicted"/>
<dbReference type="EMBL" id="AYER01000032">
    <property type="protein sequence ID" value="ESK34663.1"/>
    <property type="molecule type" value="Genomic_DNA"/>
</dbReference>
<sequence>MPKNLIVDTNLLLLWIIGSIDNGAHIRSSNRLKKFNYKDFQIVNTIIGTYDTLSITPYIATEISNLIDLNGYVKEQVFVRFQILLKDITAVKVIDTDIRADISGENFLNFGLTDNSLITLINDYFILTDDDKLCFILYSVNFDNVLQYKLVKNLSSNM</sequence>
<accession>V2SWH0</accession>
<evidence type="ECO:0008006" key="3">
    <source>
        <dbReference type="Google" id="ProtNLM"/>
    </source>
</evidence>
<dbReference type="Proteomes" id="UP000023785">
    <property type="component" value="Unassembled WGS sequence"/>
</dbReference>
<gene>
    <name evidence="1" type="ORF">P256_02622</name>
</gene>
<protein>
    <recommendedName>
        <fullName evidence="3">PIN domain-containing protein</fullName>
    </recommendedName>
</protein>
<dbReference type="eggNOG" id="ENOG5033HJW">
    <property type="taxonomic scope" value="Bacteria"/>
</dbReference>
<reference evidence="1 2" key="1">
    <citation type="submission" date="2013-10" db="EMBL/GenBank/DDBJ databases">
        <title>The Genome Sequence of Acinetobacter nectaris CIP 110549.</title>
        <authorList>
            <consortium name="The Broad Institute Genomics Platform"/>
            <consortium name="The Broad Institute Genome Sequencing Center for Infectious Disease"/>
            <person name="Cerqueira G."/>
            <person name="Feldgarden M."/>
            <person name="Courvalin P."/>
            <person name="Grillot-Courvalin C."/>
            <person name="Clermont D."/>
            <person name="Rocha E."/>
            <person name="Yoon E.-J."/>
            <person name="Nemec A."/>
            <person name="Young S.K."/>
            <person name="Zeng Q."/>
            <person name="Gargeya S."/>
            <person name="Fitzgerald M."/>
            <person name="Abouelleil A."/>
            <person name="Alvarado L."/>
            <person name="Berlin A.M."/>
            <person name="Chapman S.B."/>
            <person name="Gainer-Dewar J."/>
            <person name="Goldberg J."/>
            <person name="Gnerre S."/>
            <person name="Griggs A."/>
            <person name="Gujja S."/>
            <person name="Hansen M."/>
            <person name="Howarth C."/>
            <person name="Imamovic A."/>
            <person name="Ireland A."/>
            <person name="Larimer J."/>
            <person name="McCowan C."/>
            <person name="Murphy C."/>
            <person name="Pearson M."/>
            <person name="Poon T.W."/>
            <person name="Priest M."/>
            <person name="Roberts A."/>
            <person name="Saif S."/>
            <person name="Shea T."/>
            <person name="Sykes S."/>
            <person name="Wortman J."/>
            <person name="Nusbaum C."/>
            <person name="Birren B."/>
        </authorList>
    </citation>
    <scope>NUCLEOTIDE SEQUENCE [LARGE SCALE GENOMIC DNA]</scope>
    <source>
        <strain evidence="1 2">CIP 110549</strain>
    </source>
</reference>
<organism evidence="1 2">
    <name type="scientific">Acinetobacter nectaris CIP 110549</name>
    <dbReference type="NCBI Taxonomy" id="1392540"/>
    <lineage>
        <taxon>Bacteria</taxon>
        <taxon>Pseudomonadati</taxon>
        <taxon>Pseudomonadota</taxon>
        <taxon>Gammaproteobacteria</taxon>
        <taxon>Moraxellales</taxon>
        <taxon>Moraxellaceae</taxon>
        <taxon>Acinetobacter</taxon>
    </lineage>
</organism>
<name>V2SWH0_9GAMM</name>
<dbReference type="AlphaFoldDB" id="V2SWH0"/>
<keyword evidence="2" id="KW-1185">Reference proteome</keyword>
<dbReference type="HOGENOM" id="CLU_134923_0_0_6"/>
<comment type="caution">
    <text evidence="1">The sequence shown here is derived from an EMBL/GenBank/DDBJ whole genome shotgun (WGS) entry which is preliminary data.</text>
</comment>
<evidence type="ECO:0000313" key="2">
    <source>
        <dbReference type="Proteomes" id="UP000023785"/>
    </source>
</evidence>